<proteinExistence type="predicted"/>
<organism evidence="1 2">
    <name type="scientific">Ktedonosporobacter rubrisoli</name>
    <dbReference type="NCBI Taxonomy" id="2509675"/>
    <lineage>
        <taxon>Bacteria</taxon>
        <taxon>Bacillati</taxon>
        <taxon>Chloroflexota</taxon>
        <taxon>Ktedonobacteria</taxon>
        <taxon>Ktedonobacterales</taxon>
        <taxon>Ktedonosporobacteraceae</taxon>
        <taxon>Ktedonosporobacter</taxon>
    </lineage>
</organism>
<keyword evidence="2" id="KW-1185">Reference proteome</keyword>
<sequence length="311" mass="35361">MNTQTHKIWDDSLKRLIRANPQHFVSWLLEGAVFQNWASSELKNRTLEADAMLGVVLNGQEMYLHIEFQSKEDISMAQRLLEYNVLATRTLKRPVLSCVLYLRKSNNTAEPPLIWVLPDGLEILSFRFVVTKLWEVSVIELMETGLAGLLPLVPLAKDGGSHEVIDAMAKKIVEARQTELLPLAKLFAGLVLTKEADRHWLERIFAMYNDILEESWVYQEILEKGMAQGLEKGRREELRAEMRRLRAALLAIVQKSYPALLQPVEVVSEKISDPEVLQNLLVKIALAANRQEVQEILAQIPETSKGQTTTN</sequence>
<gene>
    <name evidence="1" type="ORF">EPA93_39305</name>
</gene>
<dbReference type="Proteomes" id="UP000290365">
    <property type="component" value="Chromosome"/>
</dbReference>
<accession>A0A4P6K0I6</accession>
<reference evidence="1 2" key="1">
    <citation type="submission" date="2019-01" db="EMBL/GenBank/DDBJ databases">
        <title>Ktedonosporobacter rubrisoli SCAWS-G2.</title>
        <authorList>
            <person name="Huang Y."/>
            <person name="Yan B."/>
        </authorList>
    </citation>
    <scope>NUCLEOTIDE SEQUENCE [LARGE SCALE GENOMIC DNA]</scope>
    <source>
        <strain evidence="1 2">SCAWS-G2</strain>
    </source>
</reference>
<dbReference type="KEGG" id="kbs:EPA93_39305"/>
<protein>
    <recommendedName>
        <fullName evidence="3">Rpn family recombination-promoting nuclease/putative transposase</fullName>
    </recommendedName>
</protein>
<evidence type="ECO:0000313" key="2">
    <source>
        <dbReference type="Proteomes" id="UP000290365"/>
    </source>
</evidence>
<dbReference type="AlphaFoldDB" id="A0A4P6K0I6"/>
<dbReference type="PANTHER" id="PTHR34613:SF1">
    <property type="entry name" value="SLL6017 PROTEIN"/>
    <property type="match status" value="1"/>
</dbReference>
<dbReference type="RefSeq" id="WP_129892759.1">
    <property type="nucleotide sequence ID" value="NZ_CP035758.1"/>
</dbReference>
<dbReference type="EMBL" id="CP035758">
    <property type="protein sequence ID" value="QBD81698.1"/>
    <property type="molecule type" value="Genomic_DNA"/>
</dbReference>
<dbReference type="OrthoDB" id="145910at2"/>
<evidence type="ECO:0008006" key="3">
    <source>
        <dbReference type="Google" id="ProtNLM"/>
    </source>
</evidence>
<evidence type="ECO:0000313" key="1">
    <source>
        <dbReference type="EMBL" id="QBD81698.1"/>
    </source>
</evidence>
<dbReference type="PANTHER" id="PTHR34613">
    <property type="entry name" value="SLL0800 PROTEIN"/>
    <property type="match status" value="1"/>
</dbReference>
<name>A0A4P6K0I6_KTERU</name>